<dbReference type="EMBL" id="JADWYR010000001">
    <property type="protein sequence ID" value="MBG9374858.1"/>
    <property type="molecule type" value="Genomic_DNA"/>
</dbReference>
<dbReference type="SUPFAM" id="SSF52540">
    <property type="entry name" value="P-loop containing nucleoside triphosphate hydrolases"/>
    <property type="match status" value="2"/>
</dbReference>
<feature type="domain" description="Helicase ATP-binding" evidence="2">
    <location>
        <begin position="526"/>
        <end position="685"/>
    </location>
</feature>
<dbReference type="Proteomes" id="UP000628448">
    <property type="component" value="Unassembled WGS sequence"/>
</dbReference>
<proteinExistence type="predicted"/>
<dbReference type="Gene3D" id="3.40.50.300">
    <property type="entry name" value="P-loop containing nucleotide triphosphate hydrolases"/>
    <property type="match status" value="1"/>
</dbReference>
<dbReference type="InterPro" id="IPR038718">
    <property type="entry name" value="SNF2-like_sf"/>
</dbReference>
<evidence type="ECO:0000313" key="4">
    <source>
        <dbReference type="EMBL" id="MBG9374858.1"/>
    </source>
</evidence>
<evidence type="ECO:0000256" key="1">
    <source>
        <dbReference type="ARBA" id="ARBA00022801"/>
    </source>
</evidence>
<sequence length="974" mass="112324">MSEPNKKASARTIIMPAEKAGRNKGKNIPALLIDLTPKAEHPFSFNALMVMEINGSRSYKMLPLNSELVLKDFRSLPPEASRTILRLTKDKLAAMRETLTAEYNAQPSTAEPQNDFINKKMELHIYEQLQLLKPFNVILKWYYQVVDEMLLTTTVTKPASFSNYKPVVLFDLLRIYNGLLRLVPMIKLNNEIIPYAEFKRYHFLLRSRNELFLLDLQDTATLDAFPDGYLNATKDEAKFIAEIVKPLAEKYPVNMDVLMSHEEVTESVYARIHLSELNSNFLMITTKFLYGNFEVDDDNNTHSELAEDGVRYKINRDVPAEKEIKTWLGALHPKFNSQKNGYYYLSFAEAEKSQWFIKFYRKLVDKNIPVYGMEHLQHFRYNQHIPILKIHLDGKGIDWFDLRVEISFGDQQVPLAELQKAIINKQSVLLLKDGTIGAIPEEWVQQYAAVFKMAHLQKDALRLSKLHYTLLDKVEDGDAIIAQVITADYKEKWQALQQQKEHLFKVPSTINAALRDYQRAGFEWLCLLDEMQWGGCLADDMGLGKTLQTITFLQYVTDRYKTETHLVICPTSLLYNWENELKKFAPGLSYYIHYKADKTPDNELFKKYNVVLTTYGRVRNDIDLLEHFRFGYIVCDESHVIKNPAAQLSKAVNRLQSRNKIVLSGTPIQNNTFDLYTQMNFINPGLLGNREFFKTEFSQPIDKHGDKEKSAQLKKLIYPFLLRRTKEQVAKDLPAKTEITLWCEMGEEQRKAYDAIKDYYRQSLLKRIEEQGVGSSAVYILEGLTKLRQACNAPQLISGYNEITDSVKLSELVSELQENTGDHKVLVFSQFTGMLQLIANKLKEHEVSYYYLDGGTKAEQRQQLVQDFQTTNEAKVFLISLKAGGVGLTLTAADYVYLVDPWWNPAAEQQAIDRTHRIGQTQKVFAYKMICRDTVEEKILALQQRKKSLAEDLISEDTGFVKALTTEDIDYLFS</sequence>
<dbReference type="CDD" id="cd18793">
    <property type="entry name" value="SF2_C_SNF"/>
    <property type="match status" value="1"/>
</dbReference>
<organism evidence="4 5">
    <name type="scientific">Panacibacter microcysteis</name>
    <dbReference type="NCBI Taxonomy" id="2793269"/>
    <lineage>
        <taxon>Bacteria</taxon>
        <taxon>Pseudomonadati</taxon>
        <taxon>Bacteroidota</taxon>
        <taxon>Chitinophagia</taxon>
        <taxon>Chitinophagales</taxon>
        <taxon>Chitinophagaceae</taxon>
        <taxon>Panacibacter</taxon>
    </lineage>
</organism>
<dbReference type="InterPro" id="IPR001650">
    <property type="entry name" value="Helicase_C-like"/>
</dbReference>
<keyword evidence="5" id="KW-1185">Reference proteome</keyword>
<dbReference type="InterPro" id="IPR049730">
    <property type="entry name" value="SNF2/RAD54-like_C"/>
</dbReference>
<dbReference type="SMART" id="SM00487">
    <property type="entry name" value="DEXDc"/>
    <property type="match status" value="1"/>
</dbReference>
<protein>
    <submittedName>
        <fullName evidence="4">DEAD/DEAH box helicase</fullName>
    </submittedName>
</protein>
<dbReference type="PANTHER" id="PTHR10799">
    <property type="entry name" value="SNF2/RAD54 HELICASE FAMILY"/>
    <property type="match status" value="1"/>
</dbReference>
<name>A0A931E4J1_9BACT</name>
<dbReference type="SMART" id="SM00490">
    <property type="entry name" value="HELICc"/>
    <property type="match status" value="1"/>
</dbReference>
<dbReference type="Pfam" id="PF00176">
    <property type="entry name" value="SNF2-rel_dom"/>
    <property type="match status" value="1"/>
</dbReference>
<evidence type="ECO:0000313" key="5">
    <source>
        <dbReference type="Proteomes" id="UP000628448"/>
    </source>
</evidence>
<dbReference type="RefSeq" id="WP_196988947.1">
    <property type="nucleotide sequence ID" value="NZ_JADWYR010000001.1"/>
</dbReference>
<dbReference type="PROSITE" id="PS51194">
    <property type="entry name" value="HELICASE_CTER"/>
    <property type="match status" value="1"/>
</dbReference>
<keyword evidence="4" id="KW-0067">ATP-binding</keyword>
<dbReference type="AlphaFoldDB" id="A0A931E4J1"/>
<evidence type="ECO:0000259" key="3">
    <source>
        <dbReference type="PROSITE" id="PS51194"/>
    </source>
</evidence>
<feature type="domain" description="Helicase C-terminal" evidence="3">
    <location>
        <begin position="808"/>
        <end position="965"/>
    </location>
</feature>
<keyword evidence="4" id="KW-0547">Nucleotide-binding</keyword>
<dbReference type="GO" id="GO:0004386">
    <property type="term" value="F:helicase activity"/>
    <property type="evidence" value="ECO:0007669"/>
    <property type="project" value="UniProtKB-KW"/>
</dbReference>
<dbReference type="InterPro" id="IPR014001">
    <property type="entry name" value="Helicase_ATP-bd"/>
</dbReference>
<dbReference type="GO" id="GO:0016787">
    <property type="term" value="F:hydrolase activity"/>
    <property type="evidence" value="ECO:0007669"/>
    <property type="project" value="UniProtKB-KW"/>
</dbReference>
<comment type="caution">
    <text evidence="4">The sequence shown here is derived from an EMBL/GenBank/DDBJ whole genome shotgun (WGS) entry which is preliminary data.</text>
</comment>
<dbReference type="InterPro" id="IPR027417">
    <property type="entry name" value="P-loop_NTPase"/>
</dbReference>
<dbReference type="InterPro" id="IPR000330">
    <property type="entry name" value="SNF2_N"/>
</dbReference>
<reference evidence="4" key="1">
    <citation type="submission" date="2020-11" db="EMBL/GenBank/DDBJ databases">
        <title>Bacterial whole genome sequence for Panacibacter sp. DH6.</title>
        <authorList>
            <person name="Le V."/>
            <person name="Ko S."/>
            <person name="Ahn C.-Y."/>
            <person name="Oh H.-M."/>
        </authorList>
    </citation>
    <scope>NUCLEOTIDE SEQUENCE</scope>
    <source>
        <strain evidence="4">DH6</strain>
    </source>
</reference>
<gene>
    <name evidence="4" type="ORF">I5907_01315</name>
</gene>
<keyword evidence="1" id="KW-0378">Hydrolase</keyword>
<dbReference type="Gene3D" id="3.40.50.10810">
    <property type="entry name" value="Tandem AAA-ATPase domain"/>
    <property type="match status" value="1"/>
</dbReference>
<keyword evidence="4" id="KW-0347">Helicase</keyword>
<dbReference type="PROSITE" id="PS51192">
    <property type="entry name" value="HELICASE_ATP_BIND_1"/>
    <property type="match status" value="1"/>
</dbReference>
<accession>A0A931E4J1</accession>
<dbReference type="Pfam" id="PF00271">
    <property type="entry name" value="Helicase_C"/>
    <property type="match status" value="1"/>
</dbReference>
<evidence type="ECO:0000259" key="2">
    <source>
        <dbReference type="PROSITE" id="PS51192"/>
    </source>
</evidence>
<dbReference type="GO" id="GO:0005524">
    <property type="term" value="F:ATP binding"/>
    <property type="evidence" value="ECO:0007669"/>
    <property type="project" value="InterPro"/>
</dbReference>